<feature type="signal peptide" evidence="2">
    <location>
        <begin position="1"/>
        <end position="23"/>
    </location>
</feature>
<accession>A0A6P1BNB0</accession>
<dbReference type="InterPro" id="IPR036866">
    <property type="entry name" value="RibonucZ/Hydroxyglut_hydro"/>
</dbReference>
<evidence type="ECO:0000313" key="5">
    <source>
        <dbReference type="Proteomes" id="UP000468531"/>
    </source>
</evidence>
<dbReference type="PANTHER" id="PTHR46018:SF2">
    <property type="entry name" value="ZINC PHOSPHODIESTERASE ELAC PROTEIN 1"/>
    <property type="match status" value="1"/>
</dbReference>
<evidence type="ECO:0000313" key="4">
    <source>
        <dbReference type="EMBL" id="NEU99072.1"/>
    </source>
</evidence>
<dbReference type="SUPFAM" id="SSF56281">
    <property type="entry name" value="Metallo-hydrolase/oxidoreductase"/>
    <property type="match status" value="1"/>
</dbReference>
<keyword evidence="2" id="KW-0732">Signal</keyword>
<dbReference type="GO" id="GO:0042781">
    <property type="term" value="F:3'-tRNA processing endoribonuclease activity"/>
    <property type="evidence" value="ECO:0007669"/>
    <property type="project" value="TreeGrafter"/>
</dbReference>
<protein>
    <submittedName>
        <fullName evidence="4">MBL fold metallo-hydrolase</fullName>
    </submittedName>
</protein>
<feature type="chain" id="PRO_5026824754" evidence="2">
    <location>
        <begin position="24"/>
        <end position="326"/>
    </location>
</feature>
<evidence type="ECO:0000259" key="3">
    <source>
        <dbReference type="SMART" id="SM00849"/>
    </source>
</evidence>
<keyword evidence="4" id="KW-0378">Hydrolase</keyword>
<organism evidence="4 5">
    <name type="scientific">Bradyrhizobium uaiense</name>
    <dbReference type="NCBI Taxonomy" id="2594946"/>
    <lineage>
        <taxon>Bacteria</taxon>
        <taxon>Pseudomonadati</taxon>
        <taxon>Pseudomonadota</taxon>
        <taxon>Alphaproteobacteria</taxon>
        <taxon>Hyphomicrobiales</taxon>
        <taxon>Nitrobacteraceae</taxon>
        <taxon>Bradyrhizobium</taxon>
    </lineage>
</organism>
<proteinExistence type="predicted"/>
<dbReference type="Pfam" id="PF23023">
    <property type="entry name" value="Anti-Pycsar_Apyc1"/>
    <property type="match status" value="1"/>
</dbReference>
<dbReference type="EMBL" id="VKHP01000115">
    <property type="protein sequence ID" value="NEU99072.1"/>
    <property type="molecule type" value="Genomic_DNA"/>
</dbReference>
<name>A0A6P1BNB0_9BRAD</name>
<gene>
    <name evidence="4" type="ORF">FNJ47_25400</name>
</gene>
<dbReference type="Proteomes" id="UP000468531">
    <property type="component" value="Unassembled WGS sequence"/>
</dbReference>
<dbReference type="InterPro" id="IPR001279">
    <property type="entry name" value="Metallo-B-lactamas"/>
</dbReference>
<evidence type="ECO:0000256" key="2">
    <source>
        <dbReference type="SAM" id="SignalP"/>
    </source>
</evidence>
<dbReference type="SMART" id="SM00849">
    <property type="entry name" value="Lactamase_B"/>
    <property type="match status" value="1"/>
</dbReference>
<dbReference type="PANTHER" id="PTHR46018">
    <property type="entry name" value="ZINC PHOSPHODIESTERASE ELAC PROTEIN 1"/>
    <property type="match status" value="1"/>
</dbReference>
<dbReference type="Gene3D" id="3.60.15.10">
    <property type="entry name" value="Ribonuclease Z/Hydroxyacylglutathione hydrolase-like"/>
    <property type="match status" value="1"/>
</dbReference>
<evidence type="ECO:0000256" key="1">
    <source>
        <dbReference type="SAM" id="MobiDB-lite"/>
    </source>
</evidence>
<keyword evidence="5" id="KW-1185">Reference proteome</keyword>
<feature type="region of interest" description="Disordered" evidence="1">
    <location>
        <begin position="214"/>
        <end position="239"/>
    </location>
</feature>
<feature type="domain" description="Metallo-beta-lactamase" evidence="3">
    <location>
        <begin position="25"/>
        <end position="256"/>
    </location>
</feature>
<feature type="region of interest" description="Disordered" evidence="1">
    <location>
        <begin position="307"/>
        <end position="326"/>
    </location>
</feature>
<reference evidence="4 5" key="1">
    <citation type="journal article" date="2020" name="Arch. Microbiol.">
        <title>Bradyrhizobium uaiense sp. nov., a new highly efficient cowpea symbiont.</title>
        <authorList>
            <person name="Cabral Michel D."/>
            <person name="Azarias Guimaraes A."/>
            <person name="Martins da Costa E."/>
            <person name="Soares de Carvalho T."/>
            <person name="Balsanelli E."/>
            <person name="Willems A."/>
            <person name="Maltempi de Souza E."/>
            <person name="de Souza Moreira F.M."/>
        </authorList>
    </citation>
    <scope>NUCLEOTIDE SEQUENCE [LARGE SCALE GENOMIC DNA]</scope>
    <source>
        <strain evidence="4 5">UFLA 03-164</strain>
    </source>
</reference>
<sequence length="326" mass="34612">MRRIFVAVTAAMTFATLPSTARATPCLVVTLTGTQGGPTVFNGQAGAGTLVSYGDDSNGCAAVRLQFDAGRGTSMRLSQVKVTPVQLSAIFLTHIHGDHTEGLPDVLALRWYLKGSKVDVVCSADTVTRSGSVNSCRNYVTHIADAFIRSGEVAERLSEDRERLAGGPAELANVLTFEPKEEPQLVWASGDVKVSAVRSTHIAGHASYRVDTPAGSVVIGGDASNDTPAPPRSHSTSDQVEKLAQGTDVIVHSAIHPVLGPDRGQRLPRADLLSAERSHRPWRNGKASGREVLDVDSSCSLARHCTTQSLGRARRPSHGSRLPQGR</sequence>
<comment type="caution">
    <text evidence="4">The sequence shown here is derived from an EMBL/GenBank/DDBJ whole genome shotgun (WGS) entry which is preliminary data.</text>
</comment>
<dbReference type="RefSeq" id="WP_163157958.1">
    <property type="nucleotide sequence ID" value="NZ_VKHP01000115.1"/>
</dbReference>
<dbReference type="AlphaFoldDB" id="A0A6P1BNB0"/>